<dbReference type="InterPro" id="IPR052982">
    <property type="entry name" value="SRP1/TIP1-like"/>
</dbReference>
<dbReference type="PANTHER" id="PTHR40633:SF1">
    <property type="entry name" value="GPI ANCHORED SERINE-THREONINE RICH PROTEIN (AFU_ORTHOLOGUE AFUA_1G03630)"/>
    <property type="match status" value="1"/>
</dbReference>
<evidence type="ECO:0000313" key="2">
    <source>
        <dbReference type="EMBL" id="CDO75573.1"/>
    </source>
</evidence>
<protein>
    <submittedName>
        <fullName evidence="2">Uncharacterized protein</fullName>
    </submittedName>
</protein>
<sequence>MDQRDHMYVGLLFDSSHTMSYGRAVLMSGSNDNMTEVARVVSGLDGTDATLSPFSWTCPNVDPYSAIYFYQFTNGDDTQDSAWTTRFTISSPDGRNAPPEHEVQPSGEAIPWGIGHLQDSKGSLSAQATTVDRHSTDVDDSPRDDSQDDEGASGSVPSPTSTHSQGDNISYSSGSSGITSDSLYWTANSLSFRPTRTSQPSDTGVAVEDLVPTASLPAKKVHSTYSGAATASFNGSYANGMACSGMGPGVPQVGSMQLASGTARDAGPMSATMSLHFVALIMLLRFWL</sequence>
<evidence type="ECO:0000313" key="3">
    <source>
        <dbReference type="Proteomes" id="UP000029665"/>
    </source>
</evidence>
<dbReference type="Proteomes" id="UP000029665">
    <property type="component" value="Unassembled WGS sequence"/>
</dbReference>
<evidence type="ECO:0000256" key="1">
    <source>
        <dbReference type="SAM" id="MobiDB-lite"/>
    </source>
</evidence>
<proteinExistence type="predicted"/>
<reference evidence="2" key="1">
    <citation type="submission" date="2014-01" db="EMBL/GenBank/DDBJ databases">
        <title>The genome of the white-rot fungus Pycnoporus cinnabarinus: a basidiomycete model with a versatile arsenal for lignocellulosic biomass breakdown.</title>
        <authorList>
            <person name="Levasseur A."/>
            <person name="Lomascolo A."/>
            <person name="Ruiz-Duenas F.J."/>
            <person name="Uzan E."/>
            <person name="Piumi F."/>
            <person name="Kues U."/>
            <person name="Ram A.F.J."/>
            <person name="Murat C."/>
            <person name="Haon M."/>
            <person name="Benoit I."/>
            <person name="Arfi Y."/>
            <person name="Chevret D."/>
            <person name="Drula E."/>
            <person name="Kwon M.J."/>
            <person name="Gouret P."/>
            <person name="Lesage-Meessen L."/>
            <person name="Lombard V."/>
            <person name="Mariette J."/>
            <person name="Noirot C."/>
            <person name="Park J."/>
            <person name="Patyshakuliyeva A."/>
            <person name="Wieneger R.A.B."/>
            <person name="Wosten H.A.B."/>
            <person name="Martin F."/>
            <person name="Coutinho P.M."/>
            <person name="de Vries R."/>
            <person name="Martinez A.T."/>
            <person name="Klopp C."/>
            <person name="Pontarotti P."/>
            <person name="Henrissat B."/>
            <person name="Record E."/>
        </authorList>
    </citation>
    <scope>NUCLEOTIDE SEQUENCE [LARGE SCALE GENOMIC DNA]</scope>
    <source>
        <strain evidence="2">BRFM137</strain>
    </source>
</reference>
<dbReference type="PANTHER" id="PTHR40633">
    <property type="entry name" value="MATRIX PROTEIN, PUTATIVE (AFU_ORTHOLOGUE AFUA_8G05410)-RELATED"/>
    <property type="match status" value="1"/>
</dbReference>
<accession>A0A060SSX6</accession>
<comment type="caution">
    <text evidence="2">The sequence shown here is derived from an EMBL/GenBank/DDBJ whole genome shotgun (WGS) entry which is preliminary data.</text>
</comment>
<feature type="compositionally biased region" description="Low complexity" evidence="1">
    <location>
        <begin position="164"/>
        <end position="176"/>
    </location>
</feature>
<feature type="region of interest" description="Disordered" evidence="1">
    <location>
        <begin position="87"/>
        <end position="176"/>
    </location>
</feature>
<name>A0A060SSX6_PYCCI</name>
<dbReference type="AlphaFoldDB" id="A0A060SSX6"/>
<feature type="compositionally biased region" description="Polar residues" evidence="1">
    <location>
        <begin position="120"/>
        <end position="130"/>
    </location>
</feature>
<organism evidence="2 3">
    <name type="scientific">Pycnoporus cinnabarinus</name>
    <name type="common">Cinnabar-red polypore</name>
    <name type="synonym">Trametes cinnabarina</name>
    <dbReference type="NCBI Taxonomy" id="5643"/>
    <lineage>
        <taxon>Eukaryota</taxon>
        <taxon>Fungi</taxon>
        <taxon>Dikarya</taxon>
        <taxon>Basidiomycota</taxon>
        <taxon>Agaricomycotina</taxon>
        <taxon>Agaricomycetes</taxon>
        <taxon>Polyporales</taxon>
        <taxon>Polyporaceae</taxon>
        <taxon>Trametes</taxon>
    </lineage>
</organism>
<dbReference type="STRING" id="5643.A0A060SSX6"/>
<dbReference type="OrthoDB" id="2432613at2759"/>
<dbReference type="EMBL" id="CCBP010000280">
    <property type="protein sequence ID" value="CDO75573.1"/>
    <property type="molecule type" value="Genomic_DNA"/>
</dbReference>
<feature type="compositionally biased region" description="Basic and acidic residues" evidence="1">
    <location>
        <begin position="131"/>
        <end position="145"/>
    </location>
</feature>
<gene>
    <name evidence="2" type="ORF">BN946_scf184858.g13</name>
</gene>
<keyword evidence="3" id="KW-1185">Reference proteome</keyword>
<dbReference type="HOGENOM" id="CLU_078127_2_0_1"/>